<feature type="domain" description="NADP-dependent oxidoreductase" evidence="2">
    <location>
        <begin position="18"/>
        <end position="309"/>
    </location>
</feature>
<dbReference type="InterPro" id="IPR050791">
    <property type="entry name" value="Aldo-Keto_reductase"/>
</dbReference>
<gene>
    <name evidence="3" type="ORF">P153DRAFT_374584</name>
</gene>
<dbReference type="PANTHER" id="PTHR43625">
    <property type="entry name" value="AFLATOXIN B1 ALDEHYDE REDUCTASE"/>
    <property type="match status" value="1"/>
</dbReference>
<keyword evidence="4" id="KW-1185">Reference proteome</keyword>
<dbReference type="RefSeq" id="XP_033525080.1">
    <property type="nucleotide sequence ID" value="XM_033669527.1"/>
</dbReference>
<dbReference type="GO" id="GO:0005737">
    <property type="term" value="C:cytoplasm"/>
    <property type="evidence" value="ECO:0007669"/>
    <property type="project" value="TreeGrafter"/>
</dbReference>
<organism evidence="3 4">
    <name type="scientific">Dothidotthia symphoricarpi CBS 119687</name>
    <dbReference type="NCBI Taxonomy" id="1392245"/>
    <lineage>
        <taxon>Eukaryota</taxon>
        <taxon>Fungi</taxon>
        <taxon>Dikarya</taxon>
        <taxon>Ascomycota</taxon>
        <taxon>Pezizomycotina</taxon>
        <taxon>Dothideomycetes</taxon>
        <taxon>Pleosporomycetidae</taxon>
        <taxon>Pleosporales</taxon>
        <taxon>Dothidotthiaceae</taxon>
        <taxon>Dothidotthia</taxon>
    </lineage>
</organism>
<dbReference type="SUPFAM" id="SSF51430">
    <property type="entry name" value="NAD(P)-linked oxidoreductase"/>
    <property type="match status" value="1"/>
</dbReference>
<evidence type="ECO:0000259" key="2">
    <source>
        <dbReference type="Pfam" id="PF00248"/>
    </source>
</evidence>
<evidence type="ECO:0000256" key="1">
    <source>
        <dbReference type="ARBA" id="ARBA00023002"/>
    </source>
</evidence>
<dbReference type="GeneID" id="54409959"/>
<dbReference type="AlphaFoldDB" id="A0A6A6AHG7"/>
<dbReference type="Gene3D" id="3.20.20.100">
    <property type="entry name" value="NADP-dependent oxidoreductase domain"/>
    <property type="match status" value="1"/>
</dbReference>
<name>A0A6A6AHG7_9PLEO</name>
<dbReference type="GO" id="GO:0016491">
    <property type="term" value="F:oxidoreductase activity"/>
    <property type="evidence" value="ECO:0007669"/>
    <property type="project" value="UniProtKB-KW"/>
</dbReference>
<dbReference type="OrthoDB" id="37537at2759"/>
<dbReference type="PANTHER" id="PTHR43625:SF40">
    <property type="entry name" value="ALDO-KETO REDUCTASE YAKC [NADP(+)]"/>
    <property type="match status" value="1"/>
</dbReference>
<dbReference type="Proteomes" id="UP000799771">
    <property type="component" value="Unassembled WGS sequence"/>
</dbReference>
<proteinExistence type="predicted"/>
<keyword evidence="1" id="KW-0560">Oxidoreductase</keyword>
<reference evidence="3" key="1">
    <citation type="journal article" date="2020" name="Stud. Mycol.">
        <title>101 Dothideomycetes genomes: a test case for predicting lifestyles and emergence of pathogens.</title>
        <authorList>
            <person name="Haridas S."/>
            <person name="Albert R."/>
            <person name="Binder M."/>
            <person name="Bloem J."/>
            <person name="Labutti K."/>
            <person name="Salamov A."/>
            <person name="Andreopoulos B."/>
            <person name="Baker S."/>
            <person name="Barry K."/>
            <person name="Bills G."/>
            <person name="Bluhm B."/>
            <person name="Cannon C."/>
            <person name="Castanera R."/>
            <person name="Culley D."/>
            <person name="Daum C."/>
            <person name="Ezra D."/>
            <person name="Gonzalez J."/>
            <person name="Henrissat B."/>
            <person name="Kuo A."/>
            <person name="Liang C."/>
            <person name="Lipzen A."/>
            <person name="Lutzoni F."/>
            <person name="Magnuson J."/>
            <person name="Mondo S."/>
            <person name="Nolan M."/>
            <person name="Ohm R."/>
            <person name="Pangilinan J."/>
            <person name="Park H.-J."/>
            <person name="Ramirez L."/>
            <person name="Alfaro M."/>
            <person name="Sun H."/>
            <person name="Tritt A."/>
            <person name="Yoshinaga Y."/>
            <person name="Zwiers L.-H."/>
            <person name="Turgeon B."/>
            <person name="Goodwin S."/>
            <person name="Spatafora J."/>
            <person name="Crous P."/>
            <person name="Grigoriev I."/>
        </authorList>
    </citation>
    <scope>NUCLEOTIDE SEQUENCE</scope>
    <source>
        <strain evidence="3">CBS 119687</strain>
    </source>
</reference>
<dbReference type="EMBL" id="ML977503">
    <property type="protein sequence ID" value="KAF2130693.1"/>
    <property type="molecule type" value="Genomic_DNA"/>
</dbReference>
<accession>A0A6A6AHG7</accession>
<dbReference type="Pfam" id="PF00248">
    <property type="entry name" value="Aldo_ket_red"/>
    <property type="match status" value="1"/>
</dbReference>
<evidence type="ECO:0000313" key="4">
    <source>
        <dbReference type="Proteomes" id="UP000799771"/>
    </source>
</evidence>
<sequence length="336" mass="37290">MYLPTRRLGKNGPEITALGLGLMGLSVGYGKPRSDPERLAFLTHAYKLGETSWDTADVYGDNEDVLGKWFAANPEKRSDVFLATKFGLKYTAEGLVIDSSPQYVKQALESSLKRLGVPSVDLYYCHRLDGRTPIEKTVQALTELKRDGKINYIGLSECSTETLRRACKVTHIDAVQIEYSPFALDAEKVGLFQACIELGVAFVAYAPLGRGMLSGAYKSRDDFDEDDYRRHTPRFSEENFPKNLVLVEKITDLAKAKGVTPSQLTLAWLMAQGDYVIPIPGTTKEVRLEENLGALKIKITPEEMKLIRSTTEAAEIHGDRYPKDAMGSLFANTPPL</sequence>
<dbReference type="InterPro" id="IPR036812">
    <property type="entry name" value="NAD(P)_OxRdtase_dom_sf"/>
</dbReference>
<protein>
    <submittedName>
        <fullName evidence="3">Aldo/keto reductase-like protein</fullName>
    </submittedName>
</protein>
<dbReference type="InterPro" id="IPR023210">
    <property type="entry name" value="NADP_OxRdtase_dom"/>
</dbReference>
<evidence type="ECO:0000313" key="3">
    <source>
        <dbReference type="EMBL" id="KAF2130693.1"/>
    </source>
</evidence>